<proteinExistence type="inferred from homology"/>
<dbReference type="RefSeq" id="WP_173072383.1">
    <property type="nucleotide sequence ID" value="NZ_CP041345.1"/>
</dbReference>
<keyword evidence="3 7" id="KW-0489">Methyltransferase</keyword>
<comment type="catalytic activity">
    <reaction evidence="1 7">
        <text>guanosine(46) in tRNA + S-adenosyl-L-methionine = N(7)-methylguanosine(46) in tRNA + S-adenosyl-L-homocysteine</text>
        <dbReference type="Rhea" id="RHEA:42708"/>
        <dbReference type="Rhea" id="RHEA-COMP:10188"/>
        <dbReference type="Rhea" id="RHEA-COMP:10189"/>
        <dbReference type="ChEBI" id="CHEBI:57856"/>
        <dbReference type="ChEBI" id="CHEBI:59789"/>
        <dbReference type="ChEBI" id="CHEBI:74269"/>
        <dbReference type="ChEBI" id="CHEBI:74480"/>
        <dbReference type="EC" id="2.1.1.33"/>
    </reaction>
</comment>
<dbReference type="NCBIfam" id="TIGR00091">
    <property type="entry name" value="tRNA (guanosine(46)-N7)-methyltransferase TrmB"/>
    <property type="match status" value="1"/>
</dbReference>
<reference evidence="8 9" key="1">
    <citation type="submission" date="2019-07" db="EMBL/GenBank/DDBJ databases">
        <title>Thalassofilum flectens gen. nov., sp. nov., a novel moderate thermophilic anaerobe from a shallow sea hot spring in Kunashir Island (Russia), representing a new family in the order Bacteroidales, and proposal of Thalassofilacea fam. nov.</title>
        <authorList>
            <person name="Kochetkova T.V."/>
            <person name="Podosokorskaya O.A."/>
            <person name="Novikov A."/>
            <person name="Elcheninov A.G."/>
            <person name="Toshchakov S.V."/>
            <person name="Kublanov I.V."/>
        </authorList>
    </citation>
    <scope>NUCLEOTIDE SEQUENCE [LARGE SCALE GENOMIC DNA]</scope>
    <source>
        <strain evidence="8 9">38-H</strain>
    </source>
</reference>
<feature type="binding site" evidence="7">
    <location>
        <begin position="201"/>
        <end position="204"/>
    </location>
    <ligand>
        <name>substrate</name>
    </ligand>
</feature>
<dbReference type="AlphaFoldDB" id="A0A7D3XU98"/>
<sequence>MGKNKLKRFAENETFENLIQPSFDEVFNTDYPLKGNWNKQFFKNQNPIILELGCGKGEYSVGLARMFPNKNFIGIDIKGARLWRGAKTALEDGLKNVGFIRTRIDHIKSFFAPNEVDEIWVTFPDPQPRPSKATKRLTSSRFLNYYANFLKPNGVIHLKTDNQMLHQYTKALVEQNNLKMHVCTNDLYAEVSDDPILGIKTFYEQQFLEQGLPITYIKFELSHGGPFHEPIIE</sequence>
<dbReference type="GO" id="GO:0043527">
    <property type="term" value="C:tRNA methyltransferase complex"/>
    <property type="evidence" value="ECO:0007669"/>
    <property type="project" value="TreeGrafter"/>
</dbReference>
<dbReference type="SUPFAM" id="SSF53335">
    <property type="entry name" value="S-adenosyl-L-methionine-dependent methyltransferases"/>
    <property type="match status" value="1"/>
</dbReference>
<dbReference type="NCBIfam" id="NF001080">
    <property type="entry name" value="PRK00121.2-2"/>
    <property type="match status" value="1"/>
</dbReference>
<dbReference type="InterPro" id="IPR055361">
    <property type="entry name" value="tRNA_methyltr_TrmB_bact"/>
</dbReference>
<evidence type="ECO:0000256" key="1">
    <source>
        <dbReference type="ARBA" id="ARBA00000142"/>
    </source>
</evidence>
<feature type="binding site" evidence="7">
    <location>
        <position position="76"/>
    </location>
    <ligand>
        <name>S-adenosyl-L-methionine</name>
        <dbReference type="ChEBI" id="CHEBI:59789"/>
    </ligand>
</feature>
<comment type="caution">
    <text evidence="7">Lacks conserved residue(s) required for the propagation of feature annotation.</text>
</comment>
<keyword evidence="6 7" id="KW-0819">tRNA processing</keyword>
<evidence type="ECO:0000256" key="4">
    <source>
        <dbReference type="ARBA" id="ARBA00022679"/>
    </source>
</evidence>
<evidence type="ECO:0000256" key="5">
    <source>
        <dbReference type="ARBA" id="ARBA00022691"/>
    </source>
</evidence>
<dbReference type="PROSITE" id="PS51625">
    <property type="entry name" value="SAM_MT_TRMB"/>
    <property type="match status" value="1"/>
</dbReference>
<evidence type="ECO:0000313" key="8">
    <source>
        <dbReference type="EMBL" id="QKG78868.1"/>
    </source>
</evidence>
<organism evidence="8 9">
    <name type="scientific">Tenuifilum thalassicum</name>
    <dbReference type="NCBI Taxonomy" id="2590900"/>
    <lineage>
        <taxon>Bacteria</taxon>
        <taxon>Pseudomonadati</taxon>
        <taxon>Bacteroidota</taxon>
        <taxon>Bacteroidia</taxon>
        <taxon>Bacteroidales</taxon>
        <taxon>Tenuifilaceae</taxon>
        <taxon>Tenuifilum</taxon>
    </lineage>
</organism>
<dbReference type="EC" id="2.1.1.33" evidence="7"/>
<keyword evidence="5 7" id="KW-0949">S-adenosyl-L-methionine</keyword>
<dbReference type="Proteomes" id="UP000500961">
    <property type="component" value="Chromosome"/>
</dbReference>
<dbReference type="EMBL" id="CP041345">
    <property type="protein sequence ID" value="QKG78868.1"/>
    <property type="molecule type" value="Genomic_DNA"/>
</dbReference>
<dbReference type="InterPro" id="IPR029063">
    <property type="entry name" value="SAM-dependent_MTases_sf"/>
</dbReference>
<evidence type="ECO:0000256" key="7">
    <source>
        <dbReference type="HAMAP-Rule" id="MF_01057"/>
    </source>
</evidence>
<evidence type="ECO:0000313" key="9">
    <source>
        <dbReference type="Proteomes" id="UP000500961"/>
    </source>
</evidence>
<dbReference type="CDD" id="cd02440">
    <property type="entry name" value="AdoMet_MTases"/>
    <property type="match status" value="1"/>
</dbReference>
<comment type="similarity">
    <text evidence="7">Belongs to the class I-like SAM-binding methyltransferase superfamily. TrmB family.</text>
</comment>
<keyword evidence="9" id="KW-1185">Reference proteome</keyword>
<comment type="pathway">
    <text evidence="7">tRNA modification; N(7)-methylguanine-tRNA biosynthesis.</text>
</comment>
<evidence type="ECO:0000256" key="2">
    <source>
        <dbReference type="ARBA" id="ARBA00003015"/>
    </source>
</evidence>
<dbReference type="Pfam" id="PF02390">
    <property type="entry name" value="Methyltransf_4"/>
    <property type="match status" value="1"/>
</dbReference>
<evidence type="ECO:0000256" key="6">
    <source>
        <dbReference type="ARBA" id="ARBA00022694"/>
    </source>
</evidence>
<evidence type="ECO:0000256" key="3">
    <source>
        <dbReference type="ARBA" id="ARBA00022603"/>
    </source>
</evidence>
<dbReference type="HAMAP" id="MF_01057">
    <property type="entry name" value="tRNA_methyltr_TrmB"/>
    <property type="match status" value="1"/>
</dbReference>
<dbReference type="PANTHER" id="PTHR23417:SF14">
    <property type="entry name" value="PENTACOTRIPEPTIDE-REPEAT REGION OF PRORP DOMAIN-CONTAINING PROTEIN"/>
    <property type="match status" value="1"/>
</dbReference>
<feature type="binding site" evidence="7">
    <location>
        <position position="125"/>
    </location>
    <ligand>
        <name>S-adenosyl-L-methionine</name>
        <dbReference type="ChEBI" id="CHEBI:59789"/>
    </ligand>
</feature>
<dbReference type="Gene3D" id="3.40.50.150">
    <property type="entry name" value="Vaccinia Virus protein VP39"/>
    <property type="match status" value="1"/>
</dbReference>
<dbReference type="KEGG" id="ttz:FHG85_00825"/>
<gene>
    <name evidence="7 8" type="primary">trmB</name>
    <name evidence="8" type="ORF">FHG85_00825</name>
</gene>
<name>A0A7D3XU98_9BACT</name>
<keyword evidence="4 7" id="KW-0808">Transferase</keyword>
<dbReference type="UniPathway" id="UPA00989"/>
<dbReference type="InterPro" id="IPR003358">
    <property type="entry name" value="tRNA_(Gua-N-7)_MeTrfase_Trmb"/>
</dbReference>
<protein>
    <recommendedName>
        <fullName evidence="7">tRNA (guanine-N(7)-)-methyltransferase</fullName>
        <ecNumber evidence="7">2.1.1.33</ecNumber>
    </recommendedName>
    <alternativeName>
        <fullName evidence="7">tRNA (guanine(46)-N(7))-methyltransferase</fullName>
    </alternativeName>
    <alternativeName>
        <fullName evidence="7">tRNA(m7G46)-methyltransferase</fullName>
    </alternativeName>
</protein>
<feature type="binding site" evidence="7">
    <location>
        <position position="51"/>
    </location>
    <ligand>
        <name>S-adenosyl-L-methionine</name>
        <dbReference type="ChEBI" id="CHEBI:59789"/>
    </ligand>
</feature>
<feature type="binding site" evidence="7">
    <location>
        <position position="161"/>
    </location>
    <ligand>
        <name>substrate</name>
    </ligand>
</feature>
<dbReference type="PANTHER" id="PTHR23417">
    <property type="entry name" value="3-DEOXY-D-MANNO-OCTULOSONIC-ACID TRANSFERASE/TRNA GUANINE-N 7 - -METHYLTRANSFERASE"/>
    <property type="match status" value="1"/>
</dbReference>
<accession>A0A7D3XU98</accession>
<dbReference type="GO" id="GO:0008176">
    <property type="term" value="F:tRNA (guanine(46)-N7)-methyltransferase activity"/>
    <property type="evidence" value="ECO:0007669"/>
    <property type="project" value="UniProtKB-UniRule"/>
</dbReference>
<comment type="function">
    <text evidence="2 7">Catalyzes the formation of N(7)-methylguanine at position 46 (m7G46) in tRNA.</text>
</comment>